<comment type="caution">
    <text evidence="2">The sequence shown here is derived from an EMBL/GenBank/DDBJ whole genome shotgun (WGS) entry which is preliminary data.</text>
</comment>
<dbReference type="SUPFAM" id="SSF52540">
    <property type="entry name" value="P-loop containing nucleoside triphosphate hydrolases"/>
    <property type="match status" value="1"/>
</dbReference>
<dbReference type="PANTHER" id="PTHR40072">
    <property type="entry name" value="MOLYBDOPTERIN-GUANINE DINUCLEOTIDE BIOSYNTHESIS ADAPTER PROTEIN-RELATED"/>
    <property type="match status" value="1"/>
</dbReference>
<dbReference type="Proteomes" id="UP000230956">
    <property type="component" value="Unassembled WGS sequence"/>
</dbReference>
<dbReference type="Gene3D" id="3.40.50.300">
    <property type="entry name" value="P-loop containing nucleotide triphosphate hydrolases"/>
    <property type="match status" value="1"/>
</dbReference>
<dbReference type="GO" id="GO:0006777">
    <property type="term" value="P:Mo-molybdopterin cofactor biosynthetic process"/>
    <property type="evidence" value="ECO:0007669"/>
    <property type="project" value="InterPro"/>
</dbReference>
<accession>A0A2M7T508</accession>
<gene>
    <name evidence="2" type="primary">mobB</name>
    <name evidence="2" type="ORF">COY37_11430</name>
</gene>
<evidence type="ECO:0000259" key="1">
    <source>
        <dbReference type="Pfam" id="PF03205"/>
    </source>
</evidence>
<dbReference type="CDD" id="cd03116">
    <property type="entry name" value="MobB"/>
    <property type="match status" value="1"/>
</dbReference>
<dbReference type="NCBIfam" id="TIGR00176">
    <property type="entry name" value="mobB"/>
    <property type="match status" value="1"/>
</dbReference>
<protein>
    <submittedName>
        <fullName evidence="2">Molybdopterin-guanine dinucleotide biosynthesis protein B</fullName>
    </submittedName>
</protein>
<name>A0A2M7T508_9ACTN</name>
<dbReference type="PANTHER" id="PTHR40072:SF1">
    <property type="entry name" value="MOLYBDOPTERIN-GUANINE DINUCLEOTIDE BIOSYNTHESIS ADAPTER PROTEIN"/>
    <property type="match status" value="1"/>
</dbReference>
<dbReference type="Pfam" id="PF03205">
    <property type="entry name" value="MobB"/>
    <property type="match status" value="1"/>
</dbReference>
<dbReference type="EMBL" id="PFNG01000269">
    <property type="protein sequence ID" value="PIZ34745.1"/>
    <property type="molecule type" value="Genomic_DNA"/>
</dbReference>
<dbReference type="RefSeq" id="WP_286678114.1">
    <property type="nucleotide sequence ID" value="NZ_MNXI01000058.1"/>
</dbReference>
<dbReference type="AlphaFoldDB" id="A0A2M7T508"/>
<evidence type="ECO:0000313" key="2">
    <source>
        <dbReference type="EMBL" id="PIZ34745.1"/>
    </source>
</evidence>
<proteinExistence type="predicted"/>
<dbReference type="InterPro" id="IPR004435">
    <property type="entry name" value="MobB_dom"/>
</dbReference>
<dbReference type="InterPro" id="IPR027417">
    <property type="entry name" value="P-loop_NTPase"/>
</dbReference>
<organism evidence="2 3">
    <name type="scientific">Candidatus Aquicultor secundus</name>
    <dbReference type="NCBI Taxonomy" id="1973895"/>
    <lineage>
        <taxon>Bacteria</taxon>
        <taxon>Bacillati</taxon>
        <taxon>Actinomycetota</taxon>
        <taxon>Candidatus Aquicultoria</taxon>
        <taxon>Candidatus Aquicultorales</taxon>
        <taxon>Candidatus Aquicultoraceae</taxon>
        <taxon>Candidatus Aquicultor</taxon>
    </lineage>
</organism>
<dbReference type="InterPro" id="IPR052539">
    <property type="entry name" value="MGD_biosynthesis_adapter"/>
</dbReference>
<evidence type="ECO:0000313" key="3">
    <source>
        <dbReference type="Proteomes" id="UP000230956"/>
    </source>
</evidence>
<sequence>MIPVVSVVGKSNVGKTTFLVKLIAELKKRGRRVAVIKHNVHDFEIDHPGKDTYRHADAGADAVAIASPHKMAVIKKLEAEMSVRDVIAAIGPGYDIVLTEGYKRGPYPKVEVSRKAVSEELLSSAMELVAVVTDNVFPVERPHFALDDASGVADLLEEKFIKTKGKHGSALR</sequence>
<reference evidence="3" key="1">
    <citation type="submission" date="2017-09" db="EMBL/GenBank/DDBJ databases">
        <title>Depth-based differentiation of microbial function through sediment-hosted aquifers and enrichment of novel symbionts in the deep terrestrial subsurface.</title>
        <authorList>
            <person name="Probst A.J."/>
            <person name="Ladd B."/>
            <person name="Jarett J.K."/>
            <person name="Geller-Mcgrath D.E."/>
            <person name="Sieber C.M.K."/>
            <person name="Emerson J.B."/>
            <person name="Anantharaman K."/>
            <person name="Thomas B.C."/>
            <person name="Malmstrom R."/>
            <person name="Stieglmeier M."/>
            <person name="Klingl A."/>
            <person name="Woyke T."/>
            <person name="Ryan C.M."/>
            <person name="Banfield J.F."/>
        </authorList>
    </citation>
    <scope>NUCLEOTIDE SEQUENCE [LARGE SCALE GENOMIC DNA]</scope>
</reference>
<dbReference type="GO" id="GO:0005525">
    <property type="term" value="F:GTP binding"/>
    <property type="evidence" value="ECO:0007669"/>
    <property type="project" value="InterPro"/>
</dbReference>
<feature type="domain" description="Molybdopterin-guanine dinucleotide biosynthesis protein B (MobB)" evidence="1">
    <location>
        <begin position="4"/>
        <end position="134"/>
    </location>
</feature>